<keyword evidence="13" id="KW-0966">Cell projection</keyword>
<comment type="subcellular location">
    <subcellularLocation>
        <location evidence="1">Bacterial flagellum basal body</location>
    </subcellularLocation>
    <subcellularLocation>
        <location evidence="2">Cell membrane</location>
        <topology evidence="2">Peripheral membrane protein</topology>
        <orientation evidence="2">Cytoplasmic side</orientation>
    </subcellularLocation>
</comment>
<evidence type="ECO:0000256" key="9">
    <source>
        <dbReference type="ARBA" id="ARBA00023143"/>
    </source>
</evidence>
<dbReference type="GO" id="GO:0006935">
    <property type="term" value="P:chemotaxis"/>
    <property type="evidence" value="ECO:0007669"/>
    <property type="project" value="UniProtKB-KW"/>
</dbReference>
<evidence type="ECO:0000259" key="12">
    <source>
        <dbReference type="Pfam" id="PF14842"/>
    </source>
</evidence>
<proteinExistence type="inferred from homology"/>
<evidence type="ECO:0000256" key="4">
    <source>
        <dbReference type="ARBA" id="ARBA00021870"/>
    </source>
</evidence>
<dbReference type="EMBL" id="CP076022">
    <property type="protein sequence ID" value="QWC11595.1"/>
    <property type="molecule type" value="Genomic_DNA"/>
</dbReference>
<evidence type="ECO:0000313" key="14">
    <source>
        <dbReference type="Proteomes" id="UP000676885"/>
    </source>
</evidence>
<feature type="domain" description="Flagellar motor switch protein FliG C-terminal" evidence="10">
    <location>
        <begin position="248"/>
        <end position="354"/>
    </location>
</feature>
<dbReference type="InterPro" id="IPR000090">
    <property type="entry name" value="Flg_Motor_Flig"/>
</dbReference>
<dbReference type="Pfam" id="PF14842">
    <property type="entry name" value="FliG_N"/>
    <property type="match status" value="1"/>
</dbReference>
<dbReference type="PANTHER" id="PTHR30534:SF0">
    <property type="entry name" value="FLAGELLAR MOTOR SWITCH PROTEIN FLIG"/>
    <property type="match status" value="1"/>
</dbReference>
<reference evidence="13 14" key="1">
    <citation type="submission" date="2021-05" db="EMBL/GenBank/DDBJ databases">
        <title>Novel species in genus Arthrobacter.</title>
        <authorList>
            <person name="Zhang G."/>
        </authorList>
    </citation>
    <scope>NUCLEOTIDE SEQUENCE [LARGE SCALE GENOMIC DNA]</scope>
    <source>
        <strain evidence="14">zg-ZUI227</strain>
    </source>
</reference>
<keyword evidence="8" id="KW-0472">Membrane</keyword>
<evidence type="ECO:0000256" key="3">
    <source>
        <dbReference type="ARBA" id="ARBA00010299"/>
    </source>
</evidence>
<keyword evidence="6" id="KW-0145">Chemotaxis</keyword>
<comment type="similarity">
    <text evidence="3">Belongs to the FliG family.</text>
</comment>
<organism evidence="13 14">
    <name type="scientific">Arthrobacter jiangjiafuii</name>
    <dbReference type="NCBI Taxonomy" id="2817475"/>
    <lineage>
        <taxon>Bacteria</taxon>
        <taxon>Bacillati</taxon>
        <taxon>Actinomycetota</taxon>
        <taxon>Actinomycetes</taxon>
        <taxon>Micrococcales</taxon>
        <taxon>Micrococcaceae</taxon>
        <taxon>Arthrobacter</taxon>
    </lineage>
</organism>
<keyword evidence="14" id="KW-1185">Reference proteome</keyword>
<dbReference type="GO" id="GO:0009425">
    <property type="term" value="C:bacterial-type flagellum basal body"/>
    <property type="evidence" value="ECO:0007669"/>
    <property type="project" value="UniProtKB-SubCell"/>
</dbReference>
<dbReference type="KEGG" id="ajg:KKR91_02210"/>
<feature type="domain" description="Flagellar motor switch protein FliG N-terminal" evidence="12">
    <location>
        <begin position="34"/>
        <end position="134"/>
    </location>
</feature>
<dbReference type="SUPFAM" id="SSF48029">
    <property type="entry name" value="FliG"/>
    <property type="match status" value="2"/>
</dbReference>
<evidence type="ECO:0000259" key="10">
    <source>
        <dbReference type="Pfam" id="PF01706"/>
    </source>
</evidence>
<dbReference type="NCBIfam" id="TIGR00207">
    <property type="entry name" value="fliG"/>
    <property type="match status" value="1"/>
</dbReference>
<name>A0A975M899_9MICC</name>
<dbReference type="AlphaFoldDB" id="A0A975M899"/>
<dbReference type="InterPro" id="IPR011002">
    <property type="entry name" value="FliG_a-hlx"/>
</dbReference>
<feature type="domain" description="Flagellar motor switch protein FliG middle" evidence="11">
    <location>
        <begin position="144"/>
        <end position="217"/>
    </location>
</feature>
<keyword evidence="7" id="KW-0283">Flagellar rotation</keyword>
<evidence type="ECO:0000256" key="6">
    <source>
        <dbReference type="ARBA" id="ARBA00022500"/>
    </source>
</evidence>
<evidence type="ECO:0000256" key="5">
    <source>
        <dbReference type="ARBA" id="ARBA00022475"/>
    </source>
</evidence>
<keyword evidence="13" id="KW-0282">Flagellum</keyword>
<sequence>MTAPAASAPVTTAVAQVKAPDAALDPAAAAVAAMSGARKAAIILMQMDTARAAGVLKQFTEAEAQEIAAEIVLMRRVAPDVAERTLLDFYELTLAGKHRAHGGRDVAMGLLEASFGSERASGVMDRLASSMAGASFDFLERAEPAQIVSLLEGELAQTVALVLAHLRPQHASAILSGLGSNMRTDVAQAIATMSRATPEAVRVVADTLRERAAAVGAARDTANAIGGIQPLVDIINRADAVTERALLEALEARDPELAEEVRSRMLTFEDLVKLERRDVQLVLRGIDVTILALAMKGASETVNDAIRTNVSERNREMLDDEINAGRPARLSQVEEARATIVRVIRDLEGQGIITVHHADEDEYVY</sequence>
<evidence type="ECO:0000313" key="13">
    <source>
        <dbReference type="EMBL" id="QWC11595.1"/>
    </source>
</evidence>
<gene>
    <name evidence="13" type="primary">fliG</name>
    <name evidence="13" type="ORF">KKR91_02210</name>
</gene>
<dbReference type="InterPro" id="IPR032779">
    <property type="entry name" value="FliG_M"/>
</dbReference>
<evidence type="ECO:0000256" key="8">
    <source>
        <dbReference type="ARBA" id="ARBA00023136"/>
    </source>
</evidence>
<dbReference type="Pfam" id="PF01706">
    <property type="entry name" value="FliG_C"/>
    <property type="match status" value="1"/>
</dbReference>
<evidence type="ECO:0000256" key="1">
    <source>
        <dbReference type="ARBA" id="ARBA00004117"/>
    </source>
</evidence>
<dbReference type="GO" id="GO:0005886">
    <property type="term" value="C:plasma membrane"/>
    <property type="evidence" value="ECO:0007669"/>
    <property type="project" value="UniProtKB-SubCell"/>
</dbReference>
<dbReference type="Pfam" id="PF14841">
    <property type="entry name" value="FliG_M"/>
    <property type="match status" value="1"/>
</dbReference>
<keyword evidence="9" id="KW-0975">Bacterial flagellum</keyword>
<dbReference type="InterPro" id="IPR023087">
    <property type="entry name" value="Flg_Motor_Flig_C"/>
</dbReference>
<protein>
    <recommendedName>
        <fullName evidence="4">Flagellar motor switch protein FliG</fullName>
    </recommendedName>
</protein>
<dbReference type="PRINTS" id="PR00954">
    <property type="entry name" value="FLGMOTORFLIG"/>
</dbReference>
<evidence type="ECO:0000259" key="11">
    <source>
        <dbReference type="Pfam" id="PF14841"/>
    </source>
</evidence>
<evidence type="ECO:0000256" key="2">
    <source>
        <dbReference type="ARBA" id="ARBA00004413"/>
    </source>
</evidence>
<dbReference type="InterPro" id="IPR028263">
    <property type="entry name" value="FliG_N"/>
</dbReference>
<dbReference type="GO" id="GO:0003774">
    <property type="term" value="F:cytoskeletal motor activity"/>
    <property type="evidence" value="ECO:0007669"/>
    <property type="project" value="InterPro"/>
</dbReference>
<keyword evidence="13" id="KW-0969">Cilium</keyword>
<dbReference type="Gene3D" id="1.10.220.30">
    <property type="match status" value="3"/>
</dbReference>
<evidence type="ECO:0000256" key="7">
    <source>
        <dbReference type="ARBA" id="ARBA00022779"/>
    </source>
</evidence>
<dbReference type="PANTHER" id="PTHR30534">
    <property type="entry name" value="FLAGELLAR MOTOR SWITCH PROTEIN FLIG"/>
    <property type="match status" value="1"/>
</dbReference>
<dbReference type="Proteomes" id="UP000676885">
    <property type="component" value="Chromosome"/>
</dbReference>
<keyword evidence="5" id="KW-1003">Cell membrane</keyword>
<accession>A0A975M899</accession>
<dbReference type="GO" id="GO:0071973">
    <property type="term" value="P:bacterial-type flagellum-dependent cell motility"/>
    <property type="evidence" value="ECO:0007669"/>
    <property type="project" value="InterPro"/>
</dbReference>